<reference evidence="1 2" key="1">
    <citation type="submission" date="2019-05" db="EMBL/GenBank/DDBJ databases">
        <title>Another draft genome of Portunus trituberculatus and its Hox gene families provides insights of decapod evolution.</title>
        <authorList>
            <person name="Jeong J.-H."/>
            <person name="Song I."/>
            <person name="Kim S."/>
            <person name="Choi T."/>
            <person name="Kim D."/>
            <person name="Ryu S."/>
            <person name="Kim W."/>
        </authorList>
    </citation>
    <scope>NUCLEOTIDE SEQUENCE [LARGE SCALE GENOMIC DNA]</scope>
    <source>
        <tissue evidence="1">Muscle</tissue>
    </source>
</reference>
<dbReference type="EMBL" id="VSRR010019829">
    <property type="protein sequence ID" value="MPC62580.1"/>
    <property type="molecule type" value="Genomic_DNA"/>
</dbReference>
<accession>A0A5B7GRF4</accession>
<evidence type="ECO:0000313" key="1">
    <source>
        <dbReference type="EMBL" id="MPC62580.1"/>
    </source>
</evidence>
<comment type="caution">
    <text evidence="1">The sequence shown here is derived from an EMBL/GenBank/DDBJ whole genome shotgun (WGS) entry which is preliminary data.</text>
</comment>
<evidence type="ECO:0000313" key="2">
    <source>
        <dbReference type="Proteomes" id="UP000324222"/>
    </source>
</evidence>
<dbReference type="AlphaFoldDB" id="A0A5B7GRF4"/>
<dbReference type="Proteomes" id="UP000324222">
    <property type="component" value="Unassembled WGS sequence"/>
</dbReference>
<protein>
    <submittedName>
        <fullName evidence="1">Uncharacterized protein</fullName>
    </submittedName>
</protein>
<proteinExistence type="predicted"/>
<name>A0A5B7GRF4_PORTR</name>
<gene>
    <name evidence="1" type="ORF">E2C01_056666</name>
</gene>
<sequence length="89" mass="10062">MKTNGRRRIRQVRQGIFHARLGRLSDGRASASHQSLNQHWTCSSLTAATTTKNAAHPCPRVYPPSYLTSIHLSLEQYFSITSTVLDVFY</sequence>
<organism evidence="1 2">
    <name type="scientific">Portunus trituberculatus</name>
    <name type="common">Swimming crab</name>
    <name type="synonym">Neptunus trituberculatus</name>
    <dbReference type="NCBI Taxonomy" id="210409"/>
    <lineage>
        <taxon>Eukaryota</taxon>
        <taxon>Metazoa</taxon>
        <taxon>Ecdysozoa</taxon>
        <taxon>Arthropoda</taxon>
        <taxon>Crustacea</taxon>
        <taxon>Multicrustacea</taxon>
        <taxon>Malacostraca</taxon>
        <taxon>Eumalacostraca</taxon>
        <taxon>Eucarida</taxon>
        <taxon>Decapoda</taxon>
        <taxon>Pleocyemata</taxon>
        <taxon>Brachyura</taxon>
        <taxon>Eubrachyura</taxon>
        <taxon>Portunoidea</taxon>
        <taxon>Portunidae</taxon>
        <taxon>Portuninae</taxon>
        <taxon>Portunus</taxon>
    </lineage>
</organism>
<keyword evidence="2" id="KW-1185">Reference proteome</keyword>